<accession>A0A2T4J6W6</accession>
<dbReference type="AlphaFoldDB" id="A0A2T4J6W6"/>
<evidence type="ECO:0000313" key="4">
    <source>
        <dbReference type="EMBL" id="PTE13641.1"/>
    </source>
</evidence>
<keyword evidence="3" id="KW-0143">Chaperone</keyword>
<dbReference type="Proteomes" id="UP000241362">
    <property type="component" value="Unassembled WGS sequence"/>
</dbReference>
<keyword evidence="5" id="KW-1185">Reference proteome</keyword>
<sequence>MSGWTLKRFWTRATAEPAEGGFAVLLDGRRVKTPAKAPLIVPTQALAKAIAAEWDAQTGEVRPDTMPLTRTANSAIDKLSVQQAEVVDLLAEYGGTDLLCYRAEAPQALAARQAAGWDPLLDWAATALSAPLAVGGGIIPVPQPAASLAALRSQVAALSTFRLAAFHDLVAIPGSLVLALALINRRVTAEEAWSLCRIDEDWQAELWGTDEEAAETAALRQAAFFDAHRFYELCR</sequence>
<evidence type="ECO:0000256" key="2">
    <source>
        <dbReference type="ARBA" id="ARBA00022946"/>
    </source>
</evidence>
<dbReference type="RefSeq" id="WP_107673898.1">
    <property type="nucleotide sequence ID" value="NZ_PZKE01000012.1"/>
</dbReference>
<comment type="similarity">
    <text evidence="1">Belongs to the ATP12 family.</text>
</comment>
<dbReference type="InterPro" id="IPR011419">
    <property type="entry name" value="ATP12_ATP_synth-F1-assembly"/>
</dbReference>
<dbReference type="Gene3D" id="1.10.3580.10">
    <property type="entry name" value="ATP12 ATPase"/>
    <property type="match status" value="1"/>
</dbReference>
<dbReference type="InterPro" id="IPR042272">
    <property type="entry name" value="ATP12_ATP_synth-F1-assembly_N"/>
</dbReference>
<proteinExistence type="inferred from homology"/>
<comment type="caution">
    <text evidence="4">The sequence shown here is derived from an EMBL/GenBank/DDBJ whole genome shotgun (WGS) entry which is preliminary data.</text>
</comment>
<organism evidence="4 5">
    <name type="scientific">Fuscovulum blasticum DSM 2131</name>
    <dbReference type="NCBI Taxonomy" id="1188250"/>
    <lineage>
        <taxon>Bacteria</taxon>
        <taxon>Pseudomonadati</taxon>
        <taxon>Pseudomonadota</taxon>
        <taxon>Alphaproteobacteria</taxon>
        <taxon>Rhodobacterales</taxon>
        <taxon>Paracoccaceae</taxon>
        <taxon>Pseudogemmobacter</taxon>
    </lineage>
</organism>
<dbReference type="SUPFAM" id="SSF160909">
    <property type="entry name" value="ATP12-like"/>
    <property type="match status" value="1"/>
</dbReference>
<name>A0A2T4J6W6_FUSBL</name>
<evidence type="ECO:0000313" key="5">
    <source>
        <dbReference type="Proteomes" id="UP000241362"/>
    </source>
</evidence>
<evidence type="ECO:0000256" key="1">
    <source>
        <dbReference type="ARBA" id="ARBA00008231"/>
    </source>
</evidence>
<keyword evidence="2" id="KW-0809">Transit peptide</keyword>
<dbReference type="GO" id="GO:0043461">
    <property type="term" value="P:proton-transporting ATP synthase complex assembly"/>
    <property type="evidence" value="ECO:0007669"/>
    <property type="project" value="InterPro"/>
</dbReference>
<dbReference type="PANTHER" id="PTHR21013">
    <property type="entry name" value="ATP SYNTHASE MITOCHONDRIAL F1 COMPLEX ASSEMBLY FACTOR 2/ATP12 PROTEIN, MITOCHONDRIAL PRECURSOR"/>
    <property type="match status" value="1"/>
</dbReference>
<dbReference type="Gene3D" id="3.30.2180.10">
    <property type="entry name" value="ATP12-like"/>
    <property type="match status" value="1"/>
</dbReference>
<dbReference type="EMBL" id="PZKE01000012">
    <property type="protein sequence ID" value="PTE13641.1"/>
    <property type="molecule type" value="Genomic_DNA"/>
</dbReference>
<evidence type="ECO:0000256" key="3">
    <source>
        <dbReference type="ARBA" id="ARBA00023186"/>
    </source>
</evidence>
<dbReference type="Pfam" id="PF07542">
    <property type="entry name" value="ATP12"/>
    <property type="match status" value="1"/>
</dbReference>
<dbReference type="PANTHER" id="PTHR21013:SF10">
    <property type="entry name" value="ATP SYNTHASE MITOCHONDRIAL F1 COMPLEX ASSEMBLY FACTOR 2"/>
    <property type="match status" value="1"/>
</dbReference>
<reference evidence="4 5" key="1">
    <citation type="submission" date="2018-03" db="EMBL/GenBank/DDBJ databases">
        <title>Rhodobacter blasticus.</title>
        <authorList>
            <person name="Meyer T.E."/>
            <person name="Miller S."/>
            <person name="Lodha T."/>
            <person name="Gandham S."/>
            <person name="Chintalapati S."/>
            <person name="Chintalapati V.R."/>
        </authorList>
    </citation>
    <scope>NUCLEOTIDE SEQUENCE [LARGE SCALE GENOMIC DNA]</scope>
    <source>
        <strain evidence="4 5">DSM 2131</strain>
    </source>
</reference>
<protein>
    <submittedName>
        <fullName evidence="4">ATPase</fullName>
    </submittedName>
</protein>
<gene>
    <name evidence="4" type="ORF">C5F44_12625</name>
</gene>
<dbReference type="InterPro" id="IPR023335">
    <property type="entry name" value="ATP12_ortho_dom_sf"/>
</dbReference>